<accession>A0A9W5AYE3</accession>
<keyword evidence="2" id="KW-1185">Reference proteome</keyword>
<dbReference type="Proteomes" id="UP000191933">
    <property type="component" value="Unassembled WGS sequence"/>
</dbReference>
<evidence type="ECO:0000313" key="1">
    <source>
        <dbReference type="EMBL" id="CUW85529.1"/>
    </source>
</evidence>
<gene>
    <name evidence="1" type="ORF">AGR2A_Cc100178</name>
</gene>
<organism evidence="1 2">
    <name type="scientific">Agrobacterium genomosp. 2 str. CFBP 5494</name>
    <dbReference type="NCBI Taxonomy" id="1183436"/>
    <lineage>
        <taxon>Bacteria</taxon>
        <taxon>Pseudomonadati</taxon>
        <taxon>Pseudomonadota</taxon>
        <taxon>Alphaproteobacteria</taxon>
        <taxon>Hyphomicrobiales</taxon>
        <taxon>Rhizobiaceae</taxon>
        <taxon>Rhizobium/Agrobacterium group</taxon>
        <taxon>Agrobacterium</taxon>
        <taxon>Agrobacterium tumefaciens complex</taxon>
    </lineage>
</organism>
<comment type="caution">
    <text evidence="1">The sequence shown here is derived from an EMBL/GenBank/DDBJ whole genome shotgun (WGS) entry which is preliminary data.</text>
</comment>
<name>A0A9W5AYE3_9HYPH</name>
<protein>
    <submittedName>
        <fullName evidence="1">Uncharacterized protein</fullName>
    </submittedName>
</protein>
<dbReference type="InterPro" id="IPR056238">
    <property type="entry name" value="YunG-like"/>
</dbReference>
<dbReference type="AlphaFoldDB" id="A0A9W5AYE3"/>
<dbReference type="Pfam" id="PF24585">
    <property type="entry name" value="YunG"/>
    <property type="match status" value="1"/>
</dbReference>
<dbReference type="EMBL" id="FBVY01000002">
    <property type="protein sequence ID" value="CUW85529.1"/>
    <property type="molecule type" value="Genomic_DNA"/>
</dbReference>
<sequence length="162" mass="17986">MRPRLPSFALTVTNDPDGALADTNVCAALLSDFPAATETCLRKRRRFMQDHAERLYYALKRSWSGETSGLWSRENPARGQGSVTALVVQDIFGGELAKTAVSGAQHFYNIIDGVRWDFTFTQFDLPVGYQDHPANRTEVMATITPLQYAYLSACIRKALGHG</sequence>
<proteinExistence type="predicted"/>
<evidence type="ECO:0000313" key="2">
    <source>
        <dbReference type="Proteomes" id="UP000191933"/>
    </source>
</evidence>
<reference evidence="1 2" key="1">
    <citation type="submission" date="2016-01" db="EMBL/GenBank/DDBJ databases">
        <authorList>
            <person name="Regsiter A."/>
            <person name="william w."/>
        </authorList>
    </citation>
    <scope>NUCLEOTIDE SEQUENCE [LARGE SCALE GENOMIC DNA]</scope>
    <source>
        <strain evidence="1 2">CFBP 5494</strain>
    </source>
</reference>